<dbReference type="PANTHER" id="PTHR30570:SF1">
    <property type="entry name" value="PHOSPHATE-BINDING PROTEIN PSTS"/>
    <property type="match status" value="1"/>
</dbReference>
<name>A0A7W9BC12_9SPHN</name>
<dbReference type="Gene3D" id="3.40.190.10">
    <property type="entry name" value="Periplasmic binding protein-like II"/>
    <property type="match status" value="2"/>
</dbReference>
<accession>A0A7W9BC12</accession>
<dbReference type="Proteomes" id="UP000546200">
    <property type="component" value="Unassembled WGS sequence"/>
</dbReference>
<dbReference type="SUPFAM" id="SSF53850">
    <property type="entry name" value="Periplasmic binding protein-like II"/>
    <property type="match status" value="1"/>
</dbReference>
<dbReference type="RefSeq" id="WP_184055698.1">
    <property type="nucleotide sequence ID" value="NZ_JACIJK010000003.1"/>
</dbReference>
<dbReference type="PANTHER" id="PTHR30570">
    <property type="entry name" value="PERIPLASMIC PHOSPHATE BINDING COMPONENT OF PHOSPHATE ABC TRANSPORTER"/>
    <property type="match status" value="1"/>
</dbReference>
<dbReference type="EMBL" id="JACIJK010000003">
    <property type="protein sequence ID" value="MBB5714423.1"/>
    <property type="molecule type" value="Genomic_DNA"/>
</dbReference>
<sequence length="337" mass="35047">MGFRQLLPAILLLLAACHDQASGGLGTRDSISAVGSSTVYPFTTTVAEQYLAANVDAEPPVIEETGTGAGMRLFCAGVGAAYPDIVDASRRIRLSEYRNCAAHGVDRLVEVQLGLDGIAIGRSRAGPPIALTPAQLYRALAQAPGGRPNTARRWSDVDPALPASQILVYGPPATSGTRDAFAELILLPGCRAVEGRSGPACTRLREDGAYADAGENDNLIVRKLSANPAALGIFGWSYLAENGGTLAGVPINGVEPTRASISAGRYPGARPLFLYVKAAHLAAVPGLRTFLRLYAANWGDGGALARRGLIPASPAVQAQSLSAIQRETPLDPMGLPS</sequence>
<dbReference type="InterPro" id="IPR050811">
    <property type="entry name" value="Phosphate_ABC_transporter"/>
</dbReference>
<dbReference type="InterPro" id="IPR024370">
    <property type="entry name" value="PBP_domain"/>
</dbReference>
<dbReference type="PROSITE" id="PS51257">
    <property type="entry name" value="PROKAR_LIPOPROTEIN"/>
    <property type="match status" value="1"/>
</dbReference>
<evidence type="ECO:0000256" key="2">
    <source>
        <dbReference type="SAM" id="SignalP"/>
    </source>
</evidence>
<reference evidence="4 5" key="1">
    <citation type="submission" date="2020-08" db="EMBL/GenBank/DDBJ databases">
        <title>Genomic Encyclopedia of Type Strains, Phase IV (KMG-IV): sequencing the most valuable type-strain genomes for metagenomic binning, comparative biology and taxonomic classification.</title>
        <authorList>
            <person name="Goeker M."/>
        </authorList>
    </citation>
    <scope>NUCLEOTIDE SEQUENCE [LARGE SCALE GENOMIC DNA]</scope>
    <source>
        <strain evidence="4 5">DSM 100044</strain>
    </source>
</reference>
<feature type="domain" description="PBP" evidence="3">
    <location>
        <begin position="24"/>
        <end position="292"/>
    </location>
</feature>
<evidence type="ECO:0000259" key="3">
    <source>
        <dbReference type="Pfam" id="PF12849"/>
    </source>
</evidence>
<comment type="caution">
    <text evidence="4">The sequence shown here is derived from an EMBL/GenBank/DDBJ whole genome shotgun (WGS) entry which is preliminary data.</text>
</comment>
<dbReference type="AlphaFoldDB" id="A0A7W9BC12"/>
<gene>
    <name evidence="4" type="ORF">FHS94_001254</name>
</gene>
<proteinExistence type="predicted"/>
<feature type="signal peptide" evidence="2">
    <location>
        <begin position="1"/>
        <end position="21"/>
    </location>
</feature>
<dbReference type="Pfam" id="PF12849">
    <property type="entry name" value="PBP_like_2"/>
    <property type="match status" value="1"/>
</dbReference>
<protein>
    <submittedName>
        <fullName evidence="4">Phosphate transport system substrate-binding protein</fullName>
    </submittedName>
</protein>
<feature type="chain" id="PRO_5031214362" evidence="2">
    <location>
        <begin position="22"/>
        <end position="337"/>
    </location>
</feature>
<evidence type="ECO:0000313" key="5">
    <source>
        <dbReference type="Proteomes" id="UP000546200"/>
    </source>
</evidence>
<keyword evidence="5" id="KW-1185">Reference proteome</keyword>
<organism evidence="4 5">
    <name type="scientific">Sphingomonas aerophila</name>
    <dbReference type="NCBI Taxonomy" id="1344948"/>
    <lineage>
        <taxon>Bacteria</taxon>
        <taxon>Pseudomonadati</taxon>
        <taxon>Pseudomonadota</taxon>
        <taxon>Alphaproteobacteria</taxon>
        <taxon>Sphingomonadales</taxon>
        <taxon>Sphingomonadaceae</taxon>
        <taxon>Sphingomonas</taxon>
    </lineage>
</organism>
<keyword evidence="1 2" id="KW-0732">Signal</keyword>
<evidence type="ECO:0000313" key="4">
    <source>
        <dbReference type="EMBL" id="MBB5714423.1"/>
    </source>
</evidence>
<evidence type="ECO:0000256" key="1">
    <source>
        <dbReference type="ARBA" id="ARBA00022729"/>
    </source>
</evidence>